<feature type="non-terminal residue" evidence="6">
    <location>
        <position position="1"/>
    </location>
</feature>
<feature type="non-terminal residue" evidence="6">
    <location>
        <position position="132"/>
    </location>
</feature>
<dbReference type="SUPFAM" id="SSF57501">
    <property type="entry name" value="Cystine-knot cytokines"/>
    <property type="match status" value="1"/>
</dbReference>
<evidence type="ECO:0000313" key="6">
    <source>
        <dbReference type="EMBL" id="KAG2468290.1"/>
    </source>
</evidence>
<keyword evidence="7" id="KW-1185">Reference proteome</keyword>
<organism evidence="6 7">
    <name type="scientific">Polypterus senegalus</name>
    <name type="common">Senegal bichir</name>
    <dbReference type="NCBI Taxonomy" id="55291"/>
    <lineage>
        <taxon>Eukaryota</taxon>
        <taxon>Metazoa</taxon>
        <taxon>Chordata</taxon>
        <taxon>Craniata</taxon>
        <taxon>Vertebrata</taxon>
        <taxon>Euteleostomi</taxon>
        <taxon>Actinopterygii</taxon>
        <taxon>Polypteriformes</taxon>
        <taxon>Polypteridae</taxon>
        <taxon>Polypterus</taxon>
    </lineage>
</organism>
<dbReference type="OrthoDB" id="6093351at2759"/>
<dbReference type="Proteomes" id="UP000886611">
    <property type="component" value="Unassembled WGS sequence"/>
</dbReference>
<dbReference type="Pfam" id="PF06083">
    <property type="entry name" value="IL17"/>
    <property type="match status" value="1"/>
</dbReference>
<evidence type="ECO:0000313" key="7">
    <source>
        <dbReference type="Proteomes" id="UP000886611"/>
    </source>
</evidence>
<name>A0A8X7XFU3_POLSE</name>
<evidence type="ECO:0000256" key="3">
    <source>
        <dbReference type="ARBA" id="ARBA00022514"/>
    </source>
</evidence>
<dbReference type="InterPro" id="IPR029034">
    <property type="entry name" value="Cystine-knot_cytokine"/>
</dbReference>
<dbReference type="GO" id="GO:0005615">
    <property type="term" value="C:extracellular space"/>
    <property type="evidence" value="ECO:0007669"/>
    <property type="project" value="UniProtKB-KW"/>
</dbReference>
<dbReference type="EMBL" id="JAATIS010000485">
    <property type="protein sequence ID" value="KAG2468290.1"/>
    <property type="molecule type" value="Genomic_DNA"/>
</dbReference>
<comment type="similarity">
    <text evidence="2">Belongs to the IL-17 family.</text>
</comment>
<evidence type="ECO:0000256" key="5">
    <source>
        <dbReference type="ARBA" id="ARBA00022729"/>
    </source>
</evidence>
<dbReference type="GO" id="GO:0005125">
    <property type="term" value="F:cytokine activity"/>
    <property type="evidence" value="ECO:0007669"/>
    <property type="project" value="UniProtKB-KW"/>
</dbReference>
<dbReference type="Gene3D" id="2.10.90.10">
    <property type="entry name" value="Cystine-knot cytokines"/>
    <property type="match status" value="1"/>
</dbReference>
<keyword evidence="4" id="KW-0964">Secreted</keyword>
<evidence type="ECO:0000256" key="1">
    <source>
        <dbReference type="ARBA" id="ARBA00004613"/>
    </source>
</evidence>
<keyword evidence="5" id="KW-0732">Signal</keyword>
<comment type="subcellular location">
    <subcellularLocation>
        <location evidence="1">Secreted</location>
    </subcellularLocation>
</comment>
<dbReference type="AlphaFoldDB" id="A0A8X7XFU3"/>
<evidence type="ECO:0000256" key="4">
    <source>
        <dbReference type="ARBA" id="ARBA00022525"/>
    </source>
</evidence>
<proteinExistence type="inferred from homology"/>
<dbReference type="InterPro" id="IPR020440">
    <property type="entry name" value="IL-17_chr"/>
</dbReference>
<accession>A0A8X7XFU3</accession>
<comment type="caution">
    <text evidence="6">The sequence shown here is derived from an EMBL/GenBank/DDBJ whole genome shotgun (WGS) entry which is preliminary data.</text>
</comment>
<evidence type="ECO:0000256" key="2">
    <source>
        <dbReference type="ARBA" id="ARBA00007236"/>
    </source>
</evidence>
<gene>
    <name evidence="6" type="primary">Il17f_1</name>
    <name evidence="6" type="ORF">GTO96_0015267</name>
</gene>
<reference evidence="6 7" key="1">
    <citation type="journal article" date="2021" name="Cell">
        <title>Tracing the genetic footprints of vertebrate landing in non-teleost ray-finned fishes.</title>
        <authorList>
            <person name="Bi X."/>
            <person name="Wang K."/>
            <person name="Yang L."/>
            <person name="Pan H."/>
            <person name="Jiang H."/>
            <person name="Wei Q."/>
            <person name="Fang M."/>
            <person name="Yu H."/>
            <person name="Zhu C."/>
            <person name="Cai Y."/>
            <person name="He Y."/>
            <person name="Gan X."/>
            <person name="Zeng H."/>
            <person name="Yu D."/>
            <person name="Zhu Y."/>
            <person name="Jiang H."/>
            <person name="Qiu Q."/>
            <person name="Yang H."/>
            <person name="Zhang Y.E."/>
            <person name="Wang W."/>
            <person name="Zhu M."/>
            <person name="He S."/>
            <person name="Zhang G."/>
        </authorList>
    </citation>
    <scope>NUCLEOTIDE SEQUENCE [LARGE SCALE GENOMIC DNA]</scope>
    <source>
        <strain evidence="6">Bchr_013</strain>
    </source>
</reference>
<dbReference type="InterPro" id="IPR010345">
    <property type="entry name" value="IL-17_fam"/>
</dbReference>
<dbReference type="GO" id="GO:0006954">
    <property type="term" value="P:inflammatory response"/>
    <property type="evidence" value="ECO:0007669"/>
    <property type="project" value="InterPro"/>
</dbReference>
<protein>
    <submittedName>
        <fullName evidence="6">IL17F protein</fullName>
    </submittedName>
</protein>
<keyword evidence="3" id="KW-0202">Cytokine</keyword>
<sequence length="132" mass="15094">MLLKLNLRTMLAASTFGLVIIVGVECKNKLIKTSLQVARDFHIYEYPDVAKRSCSPWTYKIDQGSRRIPEIIHVAKCQHQGCIGQNGKEDLTFYSLPIKRKMIFLHKVKKGFKMKMKTVSVGCTCVRPHVQN</sequence>
<dbReference type="PRINTS" id="PR01932">
    <property type="entry name" value="INTRLEUKIN17"/>
</dbReference>